<keyword evidence="5" id="KW-0677">Repeat</keyword>
<dbReference type="InterPro" id="IPR003593">
    <property type="entry name" value="AAA+_ATPase"/>
</dbReference>
<feature type="domain" description="ABC transmembrane type-1" evidence="18">
    <location>
        <begin position="63"/>
        <end position="343"/>
    </location>
</feature>
<dbReference type="CDD" id="cd03244">
    <property type="entry name" value="ABCC_MRP_domain2"/>
    <property type="match status" value="1"/>
</dbReference>
<evidence type="ECO:0000256" key="14">
    <source>
        <dbReference type="ARBA" id="ARBA00079144"/>
    </source>
</evidence>
<keyword evidence="9 16" id="KW-1133">Transmembrane helix</keyword>
<dbReference type="AlphaFoldDB" id="A0A3B6HWZ0"/>
<dbReference type="FunFam" id="3.40.50.300:FF:000163">
    <property type="entry name" value="Multidrug resistance-associated protein member 4"/>
    <property type="match status" value="1"/>
</dbReference>
<feature type="transmembrane region" description="Helical" evidence="16">
    <location>
        <begin position="202"/>
        <end position="221"/>
    </location>
</feature>
<dbReference type="FunFam" id="1.20.1560.10:FF:000003">
    <property type="entry name" value="ABC transporter C family member 10"/>
    <property type="match status" value="1"/>
</dbReference>
<evidence type="ECO:0000256" key="3">
    <source>
        <dbReference type="ARBA" id="ARBA00022448"/>
    </source>
</evidence>
<dbReference type="PANTHER" id="PTHR24223:SF422">
    <property type="entry name" value="OS12G0562700 PROTEIN"/>
    <property type="match status" value="1"/>
</dbReference>
<keyword evidence="3" id="KW-0813">Transport</keyword>
<reference evidence="19" key="2">
    <citation type="submission" date="2018-10" db="UniProtKB">
        <authorList>
            <consortium name="EnsemblPlants"/>
        </authorList>
    </citation>
    <scope>IDENTIFICATION</scope>
</reference>
<dbReference type="Proteomes" id="UP000019116">
    <property type="component" value="Chromosome 4A"/>
</dbReference>
<evidence type="ECO:0000256" key="8">
    <source>
        <dbReference type="ARBA" id="ARBA00022967"/>
    </source>
</evidence>
<dbReference type="STRING" id="4565.A0A3B6HWZ0"/>
<evidence type="ECO:0000256" key="12">
    <source>
        <dbReference type="ARBA" id="ARBA00068520"/>
    </source>
</evidence>
<dbReference type="Gene3D" id="1.20.1560.10">
    <property type="entry name" value="ABC transporter type 1, transmembrane domain"/>
    <property type="match status" value="2"/>
</dbReference>
<feature type="domain" description="ABC transporter" evidence="17">
    <location>
        <begin position="922"/>
        <end position="1154"/>
    </location>
</feature>
<evidence type="ECO:0000256" key="7">
    <source>
        <dbReference type="ARBA" id="ARBA00022840"/>
    </source>
</evidence>
<accession>A0A3B6HWZ0</accession>
<dbReference type="CDD" id="cd18579">
    <property type="entry name" value="ABC_6TM_ABCC_D1"/>
    <property type="match status" value="1"/>
</dbReference>
<dbReference type="InterPro" id="IPR027417">
    <property type="entry name" value="P-loop_NTPase"/>
</dbReference>
<evidence type="ECO:0000256" key="15">
    <source>
        <dbReference type="ARBA" id="ARBA00082971"/>
    </source>
</evidence>
<dbReference type="CDD" id="cd18580">
    <property type="entry name" value="ABC_6TM_ABCC_D2"/>
    <property type="match status" value="1"/>
</dbReference>
<dbReference type="GO" id="GO:0055085">
    <property type="term" value="P:transmembrane transport"/>
    <property type="evidence" value="ECO:0000318"/>
    <property type="project" value="GO_Central"/>
</dbReference>
<evidence type="ECO:0000256" key="11">
    <source>
        <dbReference type="ARBA" id="ARBA00057614"/>
    </source>
</evidence>
<keyword evidence="7" id="KW-0067">ATP-binding</keyword>
<dbReference type="GO" id="GO:0016020">
    <property type="term" value="C:membrane"/>
    <property type="evidence" value="ECO:0007669"/>
    <property type="project" value="UniProtKB-SubCell"/>
</dbReference>
<feature type="transmembrane region" description="Helical" evidence="16">
    <location>
        <begin position="668"/>
        <end position="692"/>
    </location>
</feature>
<evidence type="ECO:0000256" key="10">
    <source>
        <dbReference type="ARBA" id="ARBA00023136"/>
    </source>
</evidence>
<dbReference type="FunFam" id="1.20.1560.10:FF:000002">
    <property type="entry name" value="ABC transporter C family member 5"/>
    <property type="match status" value="1"/>
</dbReference>
<keyword evidence="4 16" id="KW-0812">Transmembrane</keyword>
<name>A0A3B6HWZ0_WHEAT</name>
<dbReference type="SUPFAM" id="SSF90123">
    <property type="entry name" value="ABC transporter transmembrane region"/>
    <property type="match status" value="2"/>
</dbReference>
<dbReference type="InterPro" id="IPR044726">
    <property type="entry name" value="ABCC_6TM_D2"/>
</dbReference>
<dbReference type="InterPro" id="IPR036640">
    <property type="entry name" value="ABC1_TM_sf"/>
</dbReference>
<dbReference type="FunFam" id="3.40.50.300:FF:000997">
    <property type="entry name" value="Multidrug resistance-associated protein 1"/>
    <property type="match status" value="1"/>
</dbReference>
<dbReference type="Pfam" id="PF00005">
    <property type="entry name" value="ABC_tran"/>
    <property type="match status" value="2"/>
</dbReference>
<evidence type="ECO:0000256" key="16">
    <source>
        <dbReference type="SAM" id="Phobius"/>
    </source>
</evidence>
<dbReference type="GO" id="GO:0005524">
    <property type="term" value="F:ATP binding"/>
    <property type="evidence" value="ECO:0007669"/>
    <property type="project" value="UniProtKB-KW"/>
</dbReference>
<evidence type="ECO:0000256" key="4">
    <source>
        <dbReference type="ARBA" id="ARBA00022692"/>
    </source>
</evidence>
<dbReference type="PROSITE" id="PS50893">
    <property type="entry name" value="ABC_TRANSPORTER_2"/>
    <property type="match status" value="2"/>
</dbReference>
<organism evidence="19">
    <name type="scientific">Triticum aestivum</name>
    <name type="common">Wheat</name>
    <dbReference type="NCBI Taxonomy" id="4565"/>
    <lineage>
        <taxon>Eukaryota</taxon>
        <taxon>Viridiplantae</taxon>
        <taxon>Streptophyta</taxon>
        <taxon>Embryophyta</taxon>
        <taxon>Tracheophyta</taxon>
        <taxon>Spermatophyta</taxon>
        <taxon>Magnoliopsida</taxon>
        <taxon>Liliopsida</taxon>
        <taxon>Poales</taxon>
        <taxon>Poaceae</taxon>
        <taxon>BOP clade</taxon>
        <taxon>Pooideae</taxon>
        <taxon>Triticodae</taxon>
        <taxon>Triticeae</taxon>
        <taxon>Triticinae</taxon>
        <taxon>Triticum</taxon>
    </lineage>
</organism>
<feature type="domain" description="ABC transmembrane type-1" evidence="18">
    <location>
        <begin position="672"/>
        <end position="913"/>
    </location>
</feature>
<dbReference type="Gene3D" id="3.40.50.300">
    <property type="entry name" value="P-loop containing nucleotide triphosphate hydrolases"/>
    <property type="match status" value="2"/>
</dbReference>
<dbReference type="PROSITE" id="PS00211">
    <property type="entry name" value="ABC_TRANSPORTER_1"/>
    <property type="match status" value="1"/>
</dbReference>
<evidence type="ECO:0000256" key="9">
    <source>
        <dbReference type="ARBA" id="ARBA00022989"/>
    </source>
</evidence>
<feature type="transmembrane region" description="Helical" evidence="16">
    <location>
        <begin position="766"/>
        <end position="785"/>
    </location>
</feature>
<dbReference type="PROSITE" id="PS50929">
    <property type="entry name" value="ABC_TM1F"/>
    <property type="match status" value="2"/>
</dbReference>
<dbReference type="OMA" id="FERNACV"/>
<keyword evidence="6" id="KW-0547">Nucleotide-binding</keyword>
<feature type="domain" description="ABC transporter" evidence="17">
    <location>
        <begin position="373"/>
        <end position="598"/>
    </location>
</feature>
<evidence type="ECO:0000313" key="20">
    <source>
        <dbReference type="Proteomes" id="UP000019116"/>
    </source>
</evidence>
<evidence type="ECO:0000256" key="5">
    <source>
        <dbReference type="ARBA" id="ARBA00022737"/>
    </source>
</evidence>
<dbReference type="SUPFAM" id="SSF52540">
    <property type="entry name" value="P-loop containing nucleoside triphosphate hydrolases"/>
    <property type="match status" value="2"/>
</dbReference>
<evidence type="ECO:0000313" key="19">
    <source>
        <dbReference type="EnsemblPlants" id="TraesCS4A02G227600.1"/>
    </source>
</evidence>
<dbReference type="Gramene" id="TraesCS4A02G227600.1">
    <property type="protein sequence ID" value="TraesCS4A02G227600.1"/>
    <property type="gene ID" value="TraesCS4A02G227600"/>
</dbReference>
<dbReference type="InterPro" id="IPR017871">
    <property type="entry name" value="ABC_transporter-like_CS"/>
</dbReference>
<dbReference type="InterPro" id="IPR011527">
    <property type="entry name" value="ABC1_TM_dom"/>
</dbReference>
<dbReference type="SMART" id="SM00382">
    <property type="entry name" value="AAA"/>
    <property type="match status" value="2"/>
</dbReference>
<dbReference type="SMR" id="A0A3B6HWZ0"/>
<dbReference type="InterPro" id="IPR003439">
    <property type="entry name" value="ABC_transporter-like_ATP-bd"/>
</dbReference>
<dbReference type="GO" id="GO:0140359">
    <property type="term" value="F:ABC-type transporter activity"/>
    <property type="evidence" value="ECO:0000318"/>
    <property type="project" value="GO_Central"/>
</dbReference>
<dbReference type="InterPro" id="IPR050173">
    <property type="entry name" value="ABC_transporter_C-like"/>
</dbReference>
<protein>
    <recommendedName>
        <fullName evidence="12">ABC transporter C family member 13</fullName>
    </recommendedName>
    <alternativeName>
        <fullName evidence="14">Multidrug resistance-associated protein 13</fullName>
    </alternativeName>
    <alternativeName>
        <fullName evidence="15">OsMRP5</fullName>
    </alternativeName>
    <alternativeName>
        <fullName evidence="13">Protein LOW PHYTIC ACID 2</fullName>
    </alternativeName>
</protein>
<proteinExistence type="inferred from homology"/>
<dbReference type="InterPro" id="IPR044746">
    <property type="entry name" value="ABCC_6TM_D1"/>
</dbReference>
<keyword evidence="10 16" id="KW-0472">Membrane</keyword>
<evidence type="ECO:0000256" key="6">
    <source>
        <dbReference type="ARBA" id="ARBA00022741"/>
    </source>
</evidence>
<comment type="similarity">
    <text evidence="2">Belongs to the ABC transporter superfamily. ABCC family. Conjugate transporter (TC 3.A.1.208) subfamily.</text>
</comment>
<reference evidence="19" key="1">
    <citation type="submission" date="2018-08" db="EMBL/GenBank/DDBJ databases">
        <authorList>
            <person name="Rossello M."/>
        </authorList>
    </citation>
    <scope>NUCLEOTIDE SEQUENCE [LARGE SCALE GENOMIC DNA]</scope>
    <source>
        <strain evidence="19">cv. Chinese Spring</strain>
    </source>
</reference>
<dbReference type="Pfam" id="PF00664">
    <property type="entry name" value="ABC_membrane"/>
    <property type="match status" value="2"/>
</dbReference>
<comment type="function">
    <text evidence="11">ABC transporter that may affect phytic acid transport and compartmentalization. May function directly or indirectly in removing phytic acid from the cytosol or in vesicle trafficking. Required for phytic acid accumulation in developing seeds. Phytic acid is the primary storage form of phosphorus in cereal grains and other plant seeds.</text>
</comment>
<evidence type="ECO:0000256" key="1">
    <source>
        <dbReference type="ARBA" id="ARBA00004141"/>
    </source>
</evidence>
<keyword evidence="8" id="KW-1278">Translocase</keyword>
<evidence type="ECO:0000256" key="2">
    <source>
        <dbReference type="ARBA" id="ARBA00009726"/>
    </source>
</evidence>
<dbReference type="GO" id="GO:0016887">
    <property type="term" value="F:ATP hydrolysis activity"/>
    <property type="evidence" value="ECO:0007669"/>
    <property type="project" value="InterPro"/>
</dbReference>
<dbReference type="PANTHER" id="PTHR24223">
    <property type="entry name" value="ATP-BINDING CASSETTE SUB-FAMILY C"/>
    <property type="match status" value="1"/>
</dbReference>
<dbReference type="CDD" id="cd03250">
    <property type="entry name" value="ABCC_MRP_domain1"/>
    <property type="match status" value="1"/>
</dbReference>
<dbReference type="OrthoDB" id="6500128at2759"/>
<keyword evidence="20" id="KW-1185">Reference proteome</keyword>
<sequence>MSFWWMNPLMKKGYRKPLEEKDIPALDVADQAGTQYSMFVDKINAKQSSLFWVIVSCYKRDILFSGFFALLKVLTLSSGPLLVKEFINVSSGKEAFKHEGVVIALGLLLSKCLESLAQRQWYFQTRRVGIQVRSLLSASIYRKQQKLSCFASIKHSSGEIMNYLIVDAYRVGEFPFWFHRTWTTGFQLGIALAVLYDAVGPATIASVLVIMLTVLLNAPLARQQQDFQKKLMEAQDMRLKAMSESLVNMKVLKLYAWEAHFKSVIEHLRELELKWLSAFQLGKAYTSVVFWASPALVSAATFIACYFLGVPLNPSNVFTFVAALRLVQDPINHIPNVIGSVIQARVAFSRISSFLGESELPKDQISMEHCVCSQYPIVFKSGCFSWDSSGNPNPRNINLEVKAGTKVAICGEVGSGKSTLLAAILGEVPRTEGMSHVCGKIAYVSQDAWIQTGTLQNILFGSNMDKQRYEETLRRCSLVYDLESLPFGDRTQIGERGVNLSGGQKQRVQLARALYHDADIYLLDDPFSCVDAHTASSLLNEYVMGALSEKTVLLVTHQVEFLHAFDSVVLMSHGQIMHATSYQELLVSSKQFQDLVKAHEVTTDFPNVKRMAYNVGKQFERNACVIHGTAKESIKSSASDQLIKTEGREIGDTGLKPYLMYLGQKKGYIYASLVYTAIGFGSIIFLLSRALLVVDLGLRTSGPLFAQLLSGLFCAPMSFYHSTPLGRILSRVSSDLSIIDLDLPFTMSFSICATLNAYINSSVLCFFTWQILLVAAPVIIMAVKLQRYYLASSKELMRINGTTKSLVANHLGESIAGAVTIRAFKQEDRFFAKSLDLIDNNASPSFHCFAATEWLTQRLEIMGAAILSLSALVITLLPAGTYSPGSVGMLLSYGLSLNMLFLFSIQNQCSLANQIISVERLSQYMGIIKYNQDASPVLHGITCTFQGGDKIGIVGRTGSGKTSLINAIFRLVEPSGGKIIIDDYDITEMGLHDLRSRIGLIPQDPILFYGSIRYNLDPQGRFSDEQIWEVLGKCQLIEAVKDKQGLDSHIVEGGSNWSMGQRQLLCLARALLRRNCILILDEATASIDTATDAIIQKIIRTEFKDSTVITVAHRIPTVVDCTWVLVINNGKMVEYDRPHTLMEMEGSFFKELLYEYWLQASKGGL</sequence>
<evidence type="ECO:0000259" key="18">
    <source>
        <dbReference type="PROSITE" id="PS50929"/>
    </source>
</evidence>
<comment type="subcellular location">
    <subcellularLocation>
        <location evidence="1">Membrane</location>
        <topology evidence="1">Multi-pass membrane protein</topology>
    </subcellularLocation>
</comment>
<evidence type="ECO:0000256" key="13">
    <source>
        <dbReference type="ARBA" id="ARBA00075361"/>
    </source>
</evidence>
<evidence type="ECO:0000259" key="17">
    <source>
        <dbReference type="PROSITE" id="PS50893"/>
    </source>
</evidence>
<dbReference type="EnsemblPlants" id="TraesCS4A02G227600.1">
    <property type="protein sequence ID" value="TraesCS4A02G227600.1"/>
    <property type="gene ID" value="TraesCS4A02G227600"/>
</dbReference>